<evidence type="ECO:0000313" key="3">
    <source>
        <dbReference type="Proteomes" id="UP000235786"/>
    </source>
</evidence>
<name>A0A2J6QTJ1_HYAVF</name>
<dbReference type="InterPro" id="IPR045518">
    <property type="entry name" value="2EXR"/>
</dbReference>
<gene>
    <name evidence="2" type="ORF">L207DRAFT_642331</name>
</gene>
<reference evidence="2 3" key="1">
    <citation type="submission" date="2016-04" db="EMBL/GenBank/DDBJ databases">
        <title>A degradative enzymes factory behind the ericoid mycorrhizal symbiosis.</title>
        <authorList>
            <consortium name="DOE Joint Genome Institute"/>
            <person name="Martino E."/>
            <person name="Morin E."/>
            <person name="Grelet G."/>
            <person name="Kuo A."/>
            <person name="Kohler A."/>
            <person name="Daghino S."/>
            <person name="Barry K."/>
            <person name="Choi C."/>
            <person name="Cichocki N."/>
            <person name="Clum A."/>
            <person name="Copeland A."/>
            <person name="Hainaut M."/>
            <person name="Haridas S."/>
            <person name="Labutti K."/>
            <person name="Lindquist E."/>
            <person name="Lipzen A."/>
            <person name="Khouja H.-R."/>
            <person name="Murat C."/>
            <person name="Ohm R."/>
            <person name="Olson A."/>
            <person name="Spatafora J."/>
            <person name="Veneault-Fourrey C."/>
            <person name="Henrissat B."/>
            <person name="Grigoriev I."/>
            <person name="Martin F."/>
            <person name="Perotto S."/>
        </authorList>
    </citation>
    <scope>NUCLEOTIDE SEQUENCE [LARGE SCALE GENOMIC DNA]</scope>
    <source>
        <strain evidence="2 3">F</strain>
    </source>
</reference>
<evidence type="ECO:0000313" key="2">
    <source>
        <dbReference type="EMBL" id="PMD29573.1"/>
    </source>
</evidence>
<protein>
    <recommendedName>
        <fullName evidence="1">2EXR domain-containing protein</fullName>
    </recommendedName>
</protein>
<feature type="domain" description="2EXR" evidence="1">
    <location>
        <begin position="90"/>
        <end position="179"/>
    </location>
</feature>
<dbReference type="AlphaFoldDB" id="A0A2J6QTJ1"/>
<evidence type="ECO:0000259" key="1">
    <source>
        <dbReference type="Pfam" id="PF20150"/>
    </source>
</evidence>
<accession>A0A2J6QTJ1</accession>
<dbReference type="PANTHER" id="PTHR35910">
    <property type="entry name" value="2EXR DOMAIN-CONTAINING PROTEIN"/>
    <property type="match status" value="1"/>
</dbReference>
<proteinExistence type="predicted"/>
<dbReference type="OrthoDB" id="3557569at2759"/>
<dbReference type="PANTHER" id="PTHR35910:SF6">
    <property type="entry name" value="2EXR DOMAIN-CONTAINING PROTEIN"/>
    <property type="match status" value="1"/>
</dbReference>
<dbReference type="Proteomes" id="UP000235786">
    <property type="component" value="Unassembled WGS sequence"/>
</dbReference>
<sequence length="306" mass="35573">MSENNMENQSAAKVQVLHPSLYKPAAEHSSSLLDIQAKLTSIHEQNIELHLENKLLRNRIRTLEVRLASTKDTLINLSPQTLGTQTHKAFALFPKLPPELRRIVWDLARPSPRVIKLFHTKVNDVDILYSTAKVPSLLHTCQESRRVAKSWYELSLGYKSNFGKKHAAHVYFDYSRDFLYSPLPDLEDERSYARSIAYPRDVYYLERTRVKKVVQEIPRIWEQFDLLSIYFPSAVEALLVDTEDGMFHGAADQPEFIVTGDAFPWQRGRTLQKVYEDVREEMSPYLPNVVWNLTSIRRARFARKEV</sequence>
<organism evidence="2 3">
    <name type="scientific">Hyaloscypha variabilis (strain UAMH 11265 / GT02V1 / F)</name>
    <name type="common">Meliniomyces variabilis</name>
    <dbReference type="NCBI Taxonomy" id="1149755"/>
    <lineage>
        <taxon>Eukaryota</taxon>
        <taxon>Fungi</taxon>
        <taxon>Dikarya</taxon>
        <taxon>Ascomycota</taxon>
        <taxon>Pezizomycotina</taxon>
        <taxon>Leotiomycetes</taxon>
        <taxon>Helotiales</taxon>
        <taxon>Hyaloscyphaceae</taxon>
        <taxon>Hyaloscypha</taxon>
        <taxon>Hyaloscypha variabilis</taxon>
    </lineage>
</organism>
<dbReference type="Pfam" id="PF20150">
    <property type="entry name" value="2EXR"/>
    <property type="match status" value="1"/>
</dbReference>
<dbReference type="EMBL" id="KZ613973">
    <property type="protein sequence ID" value="PMD29573.1"/>
    <property type="molecule type" value="Genomic_DNA"/>
</dbReference>
<keyword evidence="3" id="KW-1185">Reference proteome</keyword>